<sequence>MYFVPPHSSTPRWMPDELTSYSNLSSSNSSGMDVCVEQGMNMLSSVRANKQRMISTIKRKRTEQEGAEIGSSSGSENEAYTNHYGYENTDASSFNSFAEQAKKARLHSPFHLHGIQKMGHPAPVHRSVMDDVEMDDDRRASSSSPTSESTGYGSSNDLHECMQPEQYLQLALSTPTGHPHPYSFMTQSASHAQSAPALVEPPQSRQELGAGYFDRVKY</sequence>
<evidence type="ECO:0000313" key="2">
    <source>
        <dbReference type="EMBL" id="PWN35952.1"/>
    </source>
</evidence>
<protein>
    <submittedName>
        <fullName evidence="2">Uncharacterized protein</fullName>
    </submittedName>
</protein>
<evidence type="ECO:0000313" key="3">
    <source>
        <dbReference type="Proteomes" id="UP000245771"/>
    </source>
</evidence>
<feature type="region of interest" description="Disordered" evidence="1">
    <location>
        <begin position="58"/>
        <end position="82"/>
    </location>
</feature>
<dbReference type="InParanoid" id="A0A316VEE2"/>
<feature type="region of interest" description="Disordered" evidence="1">
    <location>
        <begin position="135"/>
        <end position="158"/>
    </location>
</feature>
<dbReference type="GeneID" id="37022193"/>
<evidence type="ECO:0000256" key="1">
    <source>
        <dbReference type="SAM" id="MobiDB-lite"/>
    </source>
</evidence>
<feature type="compositionally biased region" description="Low complexity" evidence="1">
    <location>
        <begin position="67"/>
        <end position="78"/>
    </location>
</feature>
<accession>A0A316VEE2</accession>
<reference evidence="2 3" key="1">
    <citation type="journal article" date="2018" name="Mol. Biol. Evol.">
        <title>Broad Genomic Sampling Reveals a Smut Pathogenic Ancestry of the Fungal Clade Ustilaginomycotina.</title>
        <authorList>
            <person name="Kijpornyongpan T."/>
            <person name="Mondo S.J."/>
            <person name="Barry K."/>
            <person name="Sandor L."/>
            <person name="Lee J."/>
            <person name="Lipzen A."/>
            <person name="Pangilinan J."/>
            <person name="LaButti K."/>
            <person name="Hainaut M."/>
            <person name="Henrissat B."/>
            <person name="Grigoriev I.V."/>
            <person name="Spatafora J.W."/>
            <person name="Aime M.C."/>
        </authorList>
    </citation>
    <scope>NUCLEOTIDE SEQUENCE [LARGE SCALE GENOMIC DNA]</scope>
    <source>
        <strain evidence="2 3">MCA 3882</strain>
    </source>
</reference>
<name>A0A316VEE2_9BASI</name>
<keyword evidence="3" id="KW-1185">Reference proteome</keyword>
<gene>
    <name evidence="2" type="ORF">FA14DRAFT_172544</name>
</gene>
<dbReference type="EMBL" id="KZ819603">
    <property type="protein sequence ID" value="PWN35952.1"/>
    <property type="molecule type" value="Genomic_DNA"/>
</dbReference>
<dbReference type="RefSeq" id="XP_025356254.1">
    <property type="nucleotide sequence ID" value="XM_025500412.1"/>
</dbReference>
<dbReference type="AlphaFoldDB" id="A0A316VEE2"/>
<feature type="compositionally biased region" description="Low complexity" evidence="1">
    <location>
        <begin position="141"/>
        <end position="155"/>
    </location>
</feature>
<dbReference type="OrthoDB" id="10382220at2759"/>
<proteinExistence type="predicted"/>
<organism evidence="2 3">
    <name type="scientific">Meira miltonrushii</name>
    <dbReference type="NCBI Taxonomy" id="1280837"/>
    <lineage>
        <taxon>Eukaryota</taxon>
        <taxon>Fungi</taxon>
        <taxon>Dikarya</taxon>
        <taxon>Basidiomycota</taxon>
        <taxon>Ustilaginomycotina</taxon>
        <taxon>Exobasidiomycetes</taxon>
        <taxon>Exobasidiales</taxon>
        <taxon>Brachybasidiaceae</taxon>
        <taxon>Meira</taxon>
    </lineage>
</organism>
<dbReference type="Proteomes" id="UP000245771">
    <property type="component" value="Unassembled WGS sequence"/>
</dbReference>
<feature type="compositionally biased region" description="Polar residues" evidence="1">
    <location>
        <begin position="184"/>
        <end position="193"/>
    </location>
</feature>
<feature type="region of interest" description="Disordered" evidence="1">
    <location>
        <begin position="173"/>
        <end position="218"/>
    </location>
</feature>